<dbReference type="AlphaFoldDB" id="A0ABD1ZWT2"/>
<organism evidence="2 3">
    <name type="scientific">Vespula squamosa</name>
    <name type="common">Southern yellow jacket</name>
    <name type="synonym">Wasp</name>
    <dbReference type="NCBI Taxonomy" id="30214"/>
    <lineage>
        <taxon>Eukaryota</taxon>
        <taxon>Metazoa</taxon>
        <taxon>Ecdysozoa</taxon>
        <taxon>Arthropoda</taxon>
        <taxon>Hexapoda</taxon>
        <taxon>Insecta</taxon>
        <taxon>Pterygota</taxon>
        <taxon>Neoptera</taxon>
        <taxon>Endopterygota</taxon>
        <taxon>Hymenoptera</taxon>
        <taxon>Apocrita</taxon>
        <taxon>Aculeata</taxon>
        <taxon>Vespoidea</taxon>
        <taxon>Vespidae</taxon>
        <taxon>Vespinae</taxon>
        <taxon>Vespula</taxon>
    </lineage>
</organism>
<reference evidence="2 3" key="1">
    <citation type="journal article" date="2024" name="Ann. Entomol. Soc. Am.">
        <title>Genomic analyses of the southern and eastern yellowjacket wasps (Hymenoptera: Vespidae) reveal evolutionary signatures of social life.</title>
        <authorList>
            <person name="Catto M.A."/>
            <person name="Caine P.B."/>
            <person name="Orr S.E."/>
            <person name="Hunt B.G."/>
            <person name="Goodisman M.A.D."/>
        </authorList>
    </citation>
    <scope>NUCLEOTIDE SEQUENCE [LARGE SCALE GENOMIC DNA]</scope>
    <source>
        <strain evidence="2">233</strain>
        <tissue evidence="2">Head and thorax</tissue>
    </source>
</reference>
<feature type="region of interest" description="Disordered" evidence="1">
    <location>
        <begin position="1"/>
        <end position="31"/>
    </location>
</feature>
<sequence length="200" mass="22886">MKKKKKKEEEEEEKEENKSGRKNSRKHIKASSASRLVSTEVSLTSFQNVPYLKAVVSPRAKFHLTALIVKGEPGNVYLASALEYTGRHFPLSKRIDFGSSQDETRRRGKKKVKGCPFSRLFSISISKDWKGTVPARPKPISNRKDWPAFGRLCFTLCFDASEDFIQERCNGTDEEQDILAADRLVRSHEKGFFKLNSEWN</sequence>
<comment type="caution">
    <text evidence="2">The sequence shown here is derived from an EMBL/GenBank/DDBJ whole genome shotgun (WGS) entry which is preliminary data.</text>
</comment>
<evidence type="ECO:0000313" key="3">
    <source>
        <dbReference type="Proteomes" id="UP001607302"/>
    </source>
</evidence>
<protein>
    <submittedName>
        <fullName evidence="2">Uncharacterized protein</fullName>
    </submittedName>
</protein>
<evidence type="ECO:0000256" key="1">
    <source>
        <dbReference type="SAM" id="MobiDB-lite"/>
    </source>
</evidence>
<proteinExistence type="predicted"/>
<dbReference type="Proteomes" id="UP001607302">
    <property type="component" value="Unassembled WGS sequence"/>
</dbReference>
<accession>A0ABD1ZWT2</accession>
<name>A0ABD1ZWT2_VESSQ</name>
<evidence type="ECO:0000313" key="2">
    <source>
        <dbReference type="EMBL" id="KAL2712831.1"/>
    </source>
</evidence>
<feature type="compositionally biased region" description="Basic residues" evidence="1">
    <location>
        <begin position="20"/>
        <end position="29"/>
    </location>
</feature>
<keyword evidence="3" id="KW-1185">Reference proteome</keyword>
<gene>
    <name evidence="2" type="ORF">V1478_017422</name>
</gene>
<dbReference type="EMBL" id="JAUDFV010000164">
    <property type="protein sequence ID" value="KAL2712831.1"/>
    <property type="molecule type" value="Genomic_DNA"/>
</dbReference>